<comment type="caution">
    <text evidence="2">The sequence shown here is derived from an EMBL/GenBank/DDBJ whole genome shotgun (WGS) entry which is preliminary data.</text>
</comment>
<proteinExistence type="predicted"/>
<dbReference type="EMBL" id="VLLL01000005">
    <property type="protein sequence ID" value="TWJ16330.1"/>
    <property type="molecule type" value="Genomic_DNA"/>
</dbReference>
<organism evidence="2 3">
    <name type="scientific">Stackebrandtia albiflava</name>
    <dbReference type="NCBI Taxonomy" id="406432"/>
    <lineage>
        <taxon>Bacteria</taxon>
        <taxon>Bacillati</taxon>
        <taxon>Actinomycetota</taxon>
        <taxon>Actinomycetes</taxon>
        <taxon>Glycomycetales</taxon>
        <taxon>Glycomycetaceae</taxon>
        <taxon>Stackebrandtia</taxon>
    </lineage>
</organism>
<keyword evidence="2" id="KW-0862">Zinc</keyword>
<feature type="domain" description="Elongation factor G-binding protein C-terminal treble-clef zinc-finger" evidence="1">
    <location>
        <begin position="13"/>
        <end position="160"/>
    </location>
</feature>
<evidence type="ECO:0000313" key="3">
    <source>
        <dbReference type="Proteomes" id="UP000321617"/>
    </source>
</evidence>
<dbReference type="GO" id="GO:0008270">
    <property type="term" value="F:zinc ion binding"/>
    <property type="evidence" value="ECO:0007669"/>
    <property type="project" value="UniProtKB-KW"/>
</dbReference>
<reference evidence="2 3" key="1">
    <citation type="journal article" date="2013" name="Stand. Genomic Sci.">
        <title>Genomic Encyclopedia of Type Strains, Phase I: The one thousand microbial genomes (KMG-I) project.</title>
        <authorList>
            <person name="Kyrpides N.C."/>
            <person name="Woyke T."/>
            <person name="Eisen J.A."/>
            <person name="Garrity G."/>
            <person name="Lilburn T.G."/>
            <person name="Beck B.J."/>
            <person name="Whitman W.B."/>
            <person name="Hugenholtz P."/>
            <person name="Klenk H.P."/>
        </authorList>
    </citation>
    <scope>NUCLEOTIDE SEQUENCE [LARGE SCALE GENOMIC DNA]</scope>
    <source>
        <strain evidence="2 3">DSM 45044</strain>
    </source>
</reference>
<dbReference type="OrthoDB" id="4171838at2"/>
<protein>
    <submittedName>
        <fullName evidence="2">Treble-clef zinc-finger protein</fullName>
    </submittedName>
</protein>
<name>A0A562VEM7_9ACTN</name>
<dbReference type="Pfam" id="PF16571">
    <property type="entry name" value="FBP_C"/>
    <property type="match status" value="1"/>
</dbReference>
<gene>
    <name evidence="2" type="ORF">LX16_2059</name>
</gene>
<dbReference type="Proteomes" id="UP000321617">
    <property type="component" value="Unassembled WGS sequence"/>
</dbReference>
<dbReference type="InterPro" id="IPR032330">
    <property type="entry name" value="EF-G-binding_C"/>
</dbReference>
<keyword evidence="2" id="KW-0863">Zinc-finger</keyword>
<keyword evidence="3" id="KW-1185">Reference proteome</keyword>
<keyword evidence="2" id="KW-0479">Metal-binding</keyword>
<sequence>MRPLTGADFPDLFANCSKREAAAIPPPDLDAVEWAEIDFLAWRNPRTPQRAYVAVPHGAGVIGLVFRMAANRNTAGAMRSTMCELCHTVHSSGGVTLFTANKAGVAGRRGDSVGCYMCTDLDCSRYIRGVKRPKRIQPPSTLTVDERRDRLRTKLDGLVGMVMAG</sequence>
<evidence type="ECO:0000313" key="2">
    <source>
        <dbReference type="EMBL" id="TWJ16330.1"/>
    </source>
</evidence>
<accession>A0A562VEM7</accession>
<dbReference type="RefSeq" id="WP_147136579.1">
    <property type="nucleotide sequence ID" value="NZ_BAABIJ010000001.1"/>
</dbReference>
<evidence type="ECO:0000259" key="1">
    <source>
        <dbReference type="Pfam" id="PF16571"/>
    </source>
</evidence>
<dbReference type="AlphaFoldDB" id="A0A562VEM7"/>